<evidence type="ECO:0000256" key="5">
    <source>
        <dbReference type="PROSITE-ProRule" id="PRU00302"/>
    </source>
</evidence>
<keyword evidence="4" id="KW-0325">Glycoprotein</keyword>
<dbReference type="EnsemblMetazoa" id="tetur07g00510.1">
    <property type="protein sequence ID" value="tetur07g00510.1"/>
    <property type="gene ID" value="tetur07g00510"/>
</dbReference>
<dbReference type="InterPro" id="IPR000436">
    <property type="entry name" value="Sushi_SCR_CCP_dom"/>
</dbReference>
<evidence type="ECO:0000256" key="3">
    <source>
        <dbReference type="ARBA" id="ARBA00023157"/>
    </source>
</evidence>
<name>T1K895_TETUR</name>
<feature type="signal peptide" evidence="6">
    <location>
        <begin position="1"/>
        <end position="20"/>
    </location>
</feature>
<reference evidence="9" key="1">
    <citation type="submission" date="2011-08" db="EMBL/GenBank/DDBJ databases">
        <authorList>
            <person name="Rombauts S."/>
        </authorList>
    </citation>
    <scope>NUCLEOTIDE SEQUENCE</scope>
    <source>
        <strain evidence="9">London</strain>
    </source>
</reference>
<dbReference type="InterPro" id="IPR050350">
    <property type="entry name" value="Compl-Cell_Adhes-Reg"/>
</dbReference>
<dbReference type="HOGENOM" id="CLU_2174145_0_0_1"/>
<dbReference type="SUPFAM" id="SSF57535">
    <property type="entry name" value="Complement control module/SCR domain"/>
    <property type="match status" value="1"/>
</dbReference>
<dbReference type="Pfam" id="PF00084">
    <property type="entry name" value="Sushi"/>
    <property type="match status" value="1"/>
</dbReference>
<comment type="caution">
    <text evidence="5">Lacks conserved residue(s) required for the propagation of feature annotation.</text>
</comment>
<organism evidence="8 9">
    <name type="scientific">Tetranychus urticae</name>
    <name type="common">Two-spotted spider mite</name>
    <dbReference type="NCBI Taxonomy" id="32264"/>
    <lineage>
        <taxon>Eukaryota</taxon>
        <taxon>Metazoa</taxon>
        <taxon>Ecdysozoa</taxon>
        <taxon>Arthropoda</taxon>
        <taxon>Chelicerata</taxon>
        <taxon>Arachnida</taxon>
        <taxon>Acari</taxon>
        <taxon>Acariformes</taxon>
        <taxon>Trombidiformes</taxon>
        <taxon>Prostigmata</taxon>
        <taxon>Eleutherengona</taxon>
        <taxon>Raphignathae</taxon>
        <taxon>Tetranychoidea</taxon>
        <taxon>Tetranychidae</taxon>
        <taxon>Tetranychus</taxon>
    </lineage>
</organism>
<evidence type="ECO:0000256" key="6">
    <source>
        <dbReference type="SAM" id="SignalP"/>
    </source>
</evidence>
<reference evidence="8" key="2">
    <citation type="submission" date="2015-06" db="UniProtKB">
        <authorList>
            <consortium name="EnsemblMetazoa"/>
        </authorList>
    </citation>
    <scope>IDENTIFICATION</scope>
</reference>
<dbReference type="PROSITE" id="PS50923">
    <property type="entry name" value="SUSHI"/>
    <property type="match status" value="1"/>
</dbReference>
<dbReference type="PANTHER" id="PTHR19325">
    <property type="entry name" value="COMPLEMENT COMPONENT-RELATED SUSHI DOMAIN-CONTAINING"/>
    <property type="match status" value="1"/>
</dbReference>
<dbReference type="Gene3D" id="2.10.70.10">
    <property type="entry name" value="Complement Module, domain 1"/>
    <property type="match status" value="1"/>
</dbReference>
<evidence type="ECO:0000259" key="7">
    <source>
        <dbReference type="PROSITE" id="PS50923"/>
    </source>
</evidence>
<dbReference type="AlphaFoldDB" id="T1K895"/>
<dbReference type="InterPro" id="IPR035976">
    <property type="entry name" value="Sushi/SCR/CCP_sf"/>
</dbReference>
<dbReference type="Proteomes" id="UP000015104">
    <property type="component" value="Unassembled WGS sequence"/>
</dbReference>
<evidence type="ECO:0000313" key="8">
    <source>
        <dbReference type="EnsemblMetazoa" id="tetur07g00510.1"/>
    </source>
</evidence>
<protein>
    <recommendedName>
        <fullName evidence="7">Sushi domain-containing protein</fullName>
    </recommendedName>
</protein>
<keyword evidence="2" id="KW-0677">Repeat</keyword>
<feature type="domain" description="Sushi" evidence="7">
    <location>
        <begin position="34"/>
        <end position="92"/>
    </location>
</feature>
<feature type="chain" id="PRO_5004591369" description="Sushi domain-containing protein" evidence="6">
    <location>
        <begin position="21"/>
        <end position="110"/>
    </location>
</feature>
<dbReference type="SMART" id="SM00032">
    <property type="entry name" value="CCP"/>
    <property type="match status" value="1"/>
</dbReference>
<dbReference type="PANTHER" id="PTHR19325:SF560">
    <property type="entry name" value="SUSHI, VON WILLEBRAND FACTOR TYPE A, EGF AND PENTRAXIN DOMAIN-CONTAINING PROTEIN 1"/>
    <property type="match status" value="1"/>
</dbReference>
<evidence type="ECO:0000313" key="9">
    <source>
        <dbReference type="Proteomes" id="UP000015104"/>
    </source>
</evidence>
<dbReference type="CDD" id="cd00033">
    <property type="entry name" value="CCP"/>
    <property type="match status" value="1"/>
</dbReference>
<dbReference type="EMBL" id="CAEY01001871">
    <property type="status" value="NOT_ANNOTATED_CDS"/>
    <property type="molecule type" value="Genomic_DNA"/>
</dbReference>
<evidence type="ECO:0000256" key="4">
    <source>
        <dbReference type="ARBA" id="ARBA00023180"/>
    </source>
</evidence>
<keyword evidence="6" id="KW-0732">Signal</keyword>
<keyword evidence="9" id="KW-1185">Reference proteome</keyword>
<sequence length="110" mass="11764">MKQLIYFIVLVFLILQLTDSINGQFFPFPNNNFVQCSPLAAPANGGFASMCSTTPGGTCTFACATGYTLTGSATITCLPNGAWSAAVPTCAASNRVIGYLYVPNRYWFRG</sequence>
<keyword evidence="1 5" id="KW-0768">Sushi</keyword>
<evidence type="ECO:0000256" key="2">
    <source>
        <dbReference type="ARBA" id="ARBA00022737"/>
    </source>
</evidence>
<evidence type="ECO:0000256" key="1">
    <source>
        <dbReference type="ARBA" id="ARBA00022659"/>
    </source>
</evidence>
<accession>T1K895</accession>
<feature type="disulfide bond" evidence="5">
    <location>
        <begin position="63"/>
        <end position="90"/>
    </location>
</feature>
<proteinExistence type="predicted"/>
<keyword evidence="3 5" id="KW-1015">Disulfide bond</keyword>